<keyword evidence="2" id="KW-1185">Reference proteome</keyword>
<dbReference type="Gene3D" id="3.30.1540.10">
    <property type="entry name" value="formyl-coa transferase, domain 3"/>
    <property type="match status" value="1"/>
</dbReference>
<sequence length="405" mass="42926">MSGGGKPLDGIRVLEVAMYGFVPSAGAVLAEWGADVVKVEHARTGDPQRGLRQIGRLKVEGDPNPNIEHANRGKRSIGLDMSVPEGREVIYELAKTADVFLTSFLPQARAKFGIDVDDIRAVKPDIVYARGSALGPRGEESTKGGFDMTAFWCRGSVAATITPEGMDGLISPPGPAFGDTISGTNLAGGIAAALLKRERTGEPSVVDVSLLGSGLWSMGHTIALSAHLRQPLIAPAPGSHGAPTNPLSGLYETADGRYLSLVMLQPTKFWADVMRHIDRPELADDPRFATAESIAANTEAGVAILREAIGQRTLAEWTEKLATMAGPWAPVQDSLQVGSDPQIRANDYLVRVGSLEMVANPVQFDLTAPDTGPGPEFAAHTEEVLLELGLDWDRIIALKTAGAIT</sequence>
<dbReference type="PANTHER" id="PTHR48228">
    <property type="entry name" value="SUCCINYL-COA--D-CITRAMALATE COA-TRANSFERASE"/>
    <property type="match status" value="1"/>
</dbReference>
<dbReference type="InterPro" id="IPR023606">
    <property type="entry name" value="CoA-Trfase_III_dom_1_sf"/>
</dbReference>
<dbReference type="Pfam" id="PF02515">
    <property type="entry name" value="CoA_transf_3"/>
    <property type="match status" value="1"/>
</dbReference>
<proteinExistence type="predicted"/>
<dbReference type="RefSeq" id="WP_310398540.1">
    <property type="nucleotide sequence ID" value="NZ_JAVDWW010000001.1"/>
</dbReference>
<dbReference type="InterPro" id="IPR050509">
    <property type="entry name" value="CoA-transferase_III"/>
</dbReference>
<protein>
    <submittedName>
        <fullName evidence="1">Crotonobetainyl-CoA:carnitine CoA-transferase CaiB-like acyl-CoA transferase</fullName>
    </submittedName>
</protein>
<dbReference type="InterPro" id="IPR003673">
    <property type="entry name" value="CoA-Trfase_fam_III"/>
</dbReference>
<dbReference type="Proteomes" id="UP001251217">
    <property type="component" value="Unassembled WGS sequence"/>
</dbReference>
<accession>A0ABU1X7G6</accession>
<dbReference type="EMBL" id="JAVDWW010000001">
    <property type="protein sequence ID" value="MDR7166476.1"/>
    <property type="molecule type" value="Genomic_DNA"/>
</dbReference>
<dbReference type="PANTHER" id="PTHR48228:SF2">
    <property type="entry name" value="E-CINNAMOYL-COA:R-PHENYLLACTATE COA TRANSFERASE LARGE SUBUNIT"/>
    <property type="match status" value="1"/>
</dbReference>
<reference evidence="1 2" key="1">
    <citation type="submission" date="2023-07" db="EMBL/GenBank/DDBJ databases">
        <title>Sorghum-associated microbial communities from plants grown in Nebraska, USA.</title>
        <authorList>
            <person name="Schachtman D."/>
        </authorList>
    </citation>
    <scope>NUCLEOTIDE SEQUENCE [LARGE SCALE GENOMIC DNA]</scope>
    <source>
        <strain evidence="1 2">4272</strain>
    </source>
</reference>
<dbReference type="Gene3D" id="3.40.50.10540">
    <property type="entry name" value="Crotonobetainyl-coa:carnitine coa-transferase, domain 1"/>
    <property type="match status" value="1"/>
</dbReference>
<organism evidence="1 2">
    <name type="scientific">Nocardia kruczakiae</name>
    <dbReference type="NCBI Taxonomy" id="261477"/>
    <lineage>
        <taxon>Bacteria</taxon>
        <taxon>Bacillati</taxon>
        <taxon>Actinomycetota</taxon>
        <taxon>Actinomycetes</taxon>
        <taxon>Mycobacteriales</taxon>
        <taxon>Nocardiaceae</taxon>
        <taxon>Nocardia</taxon>
    </lineage>
</organism>
<gene>
    <name evidence="1" type="ORF">J2W56_000194</name>
</gene>
<evidence type="ECO:0000313" key="1">
    <source>
        <dbReference type="EMBL" id="MDR7166476.1"/>
    </source>
</evidence>
<dbReference type="SUPFAM" id="SSF89796">
    <property type="entry name" value="CoA-transferase family III (CaiB/BaiF)"/>
    <property type="match status" value="1"/>
</dbReference>
<dbReference type="InterPro" id="IPR044855">
    <property type="entry name" value="CoA-Trfase_III_dom3_sf"/>
</dbReference>
<evidence type="ECO:0000313" key="2">
    <source>
        <dbReference type="Proteomes" id="UP001251217"/>
    </source>
</evidence>
<name>A0ABU1X7G6_9NOCA</name>
<comment type="caution">
    <text evidence="1">The sequence shown here is derived from an EMBL/GenBank/DDBJ whole genome shotgun (WGS) entry which is preliminary data.</text>
</comment>